<dbReference type="OrthoDB" id="4820608at2759"/>
<feature type="signal peptide" evidence="1">
    <location>
        <begin position="1"/>
        <end position="26"/>
    </location>
</feature>
<organism evidence="2 3">
    <name type="scientific">Hymenoscyphus albidus</name>
    <dbReference type="NCBI Taxonomy" id="595503"/>
    <lineage>
        <taxon>Eukaryota</taxon>
        <taxon>Fungi</taxon>
        <taxon>Dikarya</taxon>
        <taxon>Ascomycota</taxon>
        <taxon>Pezizomycotina</taxon>
        <taxon>Leotiomycetes</taxon>
        <taxon>Helotiales</taxon>
        <taxon>Helotiaceae</taxon>
        <taxon>Hymenoscyphus</taxon>
    </lineage>
</organism>
<accession>A0A9N9PXW7</accession>
<feature type="chain" id="PRO_5040348344" evidence="1">
    <location>
        <begin position="27"/>
        <end position="229"/>
    </location>
</feature>
<dbReference type="EMBL" id="CAJVRM010000285">
    <property type="protein sequence ID" value="CAG8978898.1"/>
    <property type="molecule type" value="Genomic_DNA"/>
</dbReference>
<evidence type="ECO:0000256" key="1">
    <source>
        <dbReference type="SAM" id="SignalP"/>
    </source>
</evidence>
<keyword evidence="1" id="KW-0732">Signal</keyword>
<sequence length="229" mass="24166">MYKDSHPSLNMKNIFSFALLAAAVSASPSSKDGPSGSCKSTQNANFDDLTGVPAVQYNQIPVPYKGLKYQGFNLLVVVKTGVAPGVVPRSGNNYGVSNAVTRTTGGSPRWTADNPNSAVRRFTPLSFYYGCSIDLQNGVAAAPTACDITITGYKEGDKRVASQTFAFRPASALSVAQMTKGNFIGSFQEVQYVTVSYTVAAGSPLNASLVLLMDDIQYATCSSIGGRDN</sequence>
<protein>
    <submittedName>
        <fullName evidence="2">Uncharacterized protein</fullName>
    </submittedName>
</protein>
<dbReference type="AlphaFoldDB" id="A0A9N9PXW7"/>
<reference evidence="2" key="1">
    <citation type="submission" date="2021-07" db="EMBL/GenBank/DDBJ databases">
        <authorList>
            <person name="Durling M."/>
        </authorList>
    </citation>
    <scope>NUCLEOTIDE SEQUENCE</scope>
</reference>
<dbReference type="Proteomes" id="UP000701801">
    <property type="component" value="Unassembled WGS sequence"/>
</dbReference>
<keyword evidence="3" id="KW-1185">Reference proteome</keyword>
<evidence type="ECO:0000313" key="3">
    <source>
        <dbReference type="Proteomes" id="UP000701801"/>
    </source>
</evidence>
<evidence type="ECO:0000313" key="2">
    <source>
        <dbReference type="EMBL" id="CAG8978898.1"/>
    </source>
</evidence>
<gene>
    <name evidence="2" type="ORF">HYALB_00005235</name>
</gene>
<comment type="caution">
    <text evidence="2">The sequence shown here is derived from an EMBL/GenBank/DDBJ whole genome shotgun (WGS) entry which is preliminary data.</text>
</comment>
<proteinExistence type="predicted"/>
<name>A0A9N9PXW7_9HELO</name>